<dbReference type="WBParaSite" id="maker-E.canG7_contigs_1304-snap-gene-0.41-mRNA-1">
    <property type="protein sequence ID" value="maker-E.canG7_contigs_1304-snap-gene-0.41-mRNA-1"/>
    <property type="gene ID" value="EcG7_03680"/>
</dbReference>
<dbReference type="Proteomes" id="UP000887562">
    <property type="component" value="Unplaced"/>
</dbReference>
<organism evidence="1 2">
    <name type="scientific">Echinococcus canadensis</name>
    <dbReference type="NCBI Taxonomy" id="519352"/>
    <lineage>
        <taxon>Eukaryota</taxon>
        <taxon>Metazoa</taxon>
        <taxon>Spiralia</taxon>
        <taxon>Lophotrochozoa</taxon>
        <taxon>Platyhelminthes</taxon>
        <taxon>Cestoda</taxon>
        <taxon>Eucestoda</taxon>
        <taxon>Cyclophyllidea</taxon>
        <taxon>Taeniidae</taxon>
        <taxon>Echinococcus</taxon>
        <taxon>Echinococcus canadensis group</taxon>
    </lineage>
</organism>
<evidence type="ECO:0000313" key="2">
    <source>
        <dbReference type="WBParaSite" id="maker-E.canG7_contigs_1304-snap-gene-0.41-mRNA-1"/>
    </source>
</evidence>
<proteinExistence type="predicted"/>
<reference evidence="2" key="1">
    <citation type="submission" date="2022-11" db="UniProtKB">
        <authorList>
            <consortium name="WormBaseParasite"/>
        </authorList>
    </citation>
    <scope>IDENTIFICATION</scope>
</reference>
<sequence length="74" mass="7760">MAVVNKWGCAFEAAPAVAVLFGGWSNSDIYLTGFFENGATLPVFIGGTLGIHALKISPLGTVDPHVASFPLLKR</sequence>
<dbReference type="AlphaFoldDB" id="A0A915EXN3"/>
<keyword evidence="1" id="KW-1185">Reference proteome</keyword>
<name>A0A915EXN3_9CEST</name>
<accession>A0A915EXN3</accession>
<evidence type="ECO:0000313" key="1">
    <source>
        <dbReference type="Proteomes" id="UP000887562"/>
    </source>
</evidence>
<protein>
    <submittedName>
        <fullName evidence="2">Uncharacterized protein</fullName>
    </submittedName>
</protein>